<keyword evidence="3" id="KW-1185">Reference proteome</keyword>
<gene>
    <name evidence="2" type="ORF">FGU71_03805</name>
</gene>
<feature type="compositionally biased region" description="Basic and acidic residues" evidence="1">
    <location>
        <begin position="95"/>
        <end position="106"/>
    </location>
</feature>
<accession>A0A547PA89</accession>
<name>A0A547PA89_9SPHN</name>
<dbReference type="RefSeq" id="WP_142787325.1">
    <property type="nucleotide sequence ID" value="NZ_VHJK01000001.1"/>
</dbReference>
<protein>
    <recommendedName>
        <fullName evidence="4">Flagellar FliJ protein</fullName>
    </recommendedName>
</protein>
<organism evidence="2 3">
    <name type="scientific">Erythrobacter insulae</name>
    <dbReference type="NCBI Taxonomy" id="2584124"/>
    <lineage>
        <taxon>Bacteria</taxon>
        <taxon>Pseudomonadati</taxon>
        <taxon>Pseudomonadota</taxon>
        <taxon>Alphaproteobacteria</taxon>
        <taxon>Sphingomonadales</taxon>
        <taxon>Erythrobacteraceae</taxon>
        <taxon>Erythrobacter/Porphyrobacter group</taxon>
        <taxon>Erythrobacter</taxon>
    </lineage>
</organism>
<evidence type="ECO:0008006" key="4">
    <source>
        <dbReference type="Google" id="ProtNLM"/>
    </source>
</evidence>
<evidence type="ECO:0000256" key="1">
    <source>
        <dbReference type="SAM" id="MobiDB-lite"/>
    </source>
</evidence>
<dbReference type="OrthoDB" id="7509476at2"/>
<comment type="caution">
    <text evidence="2">The sequence shown here is derived from an EMBL/GenBank/DDBJ whole genome shotgun (WGS) entry which is preliminary data.</text>
</comment>
<dbReference type="AlphaFoldDB" id="A0A547PA89"/>
<feature type="region of interest" description="Disordered" evidence="1">
    <location>
        <begin position="89"/>
        <end position="151"/>
    </location>
</feature>
<dbReference type="EMBL" id="VHJK01000001">
    <property type="protein sequence ID" value="TRD11061.1"/>
    <property type="molecule type" value="Genomic_DNA"/>
</dbReference>
<feature type="compositionally biased region" description="Basic and acidic residues" evidence="1">
    <location>
        <begin position="114"/>
        <end position="127"/>
    </location>
</feature>
<dbReference type="Proteomes" id="UP000316343">
    <property type="component" value="Unassembled WGS sequence"/>
</dbReference>
<evidence type="ECO:0000313" key="3">
    <source>
        <dbReference type="Proteomes" id="UP000316343"/>
    </source>
</evidence>
<sequence length="151" mass="16862">MRERRKLLLIQRQKMLADIARQEAMRTLSDALMEEQKSARLAGRSRDLAAEYHSRDGQGDGAAMQQIMRFSGALTALARDADRSVALAARQAAQRQHDLAKADNRARRLGTRAQEAKRHLDAAKERSQLSSSAELARKLQPAKGDKTRTLT</sequence>
<reference evidence="2 3" key="1">
    <citation type="submission" date="2019-06" db="EMBL/GenBank/DDBJ databases">
        <title>Erythrobacter insulae sp. nov., isolated from a tidal flat.</title>
        <authorList>
            <person name="Yoon J.-H."/>
        </authorList>
    </citation>
    <scope>NUCLEOTIDE SEQUENCE [LARGE SCALE GENOMIC DNA]</scope>
    <source>
        <strain evidence="2 3">JBTF-M21</strain>
    </source>
</reference>
<proteinExistence type="predicted"/>
<evidence type="ECO:0000313" key="2">
    <source>
        <dbReference type="EMBL" id="TRD11061.1"/>
    </source>
</evidence>